<keyword evidence="3" id="KW-1185">Reference proteome</keyword>
<evidence type="ECO:0000256" key="1">
    <source>
        <dbReference type="SAM" id="MobiDB-lite"/>
    </source>
</evidence>
<protein>
    <submittedName>
        <fullName evidence="2">Uncharacterized protein</fullName>
    </submittedName>
</protein>
<comment type="caution">
    <text evidence="2">The sequence shown here is derived from an EMBL/GenBank/DDBJ whole genome shotgun (WGS) entry which is preliminary data.</text>
</comment>
<name>A0A8J2BQU5_9BACT</name>
<organism evidence="2 3">
    <name type="scientific">Candidatus Methylacidithermus pantelleriae</name>
    <dbReference type="NCBI Taxonomy" id="2744239"/>
    <lineage>
        <taxon>Bacteria</taxon>
        <taxon>Pseudomonadati</taxon>
        <taxon>Verrucomicrobiota</taxon>
        <taxon>Methylacidiphilae</taxon>
        <taxon>Methylacidiphilales</taxon>
        <taxon>Methylacidiphilaceae</taxon>
        <taxon>Candidatus Methylacidithermus</taxon>
    </lineage>
</organism>
<evidence type="ECO:0000313" key="3">
    <source>
        <dbReference type="Proteomes" id="UP000663859"/>
    </source>
</evidence>
<dbReference type="Proteomes" id="UP000663859">
    <property type="component" value="Unassembled WGS sequence"/>
</dbReference>
<proteinExistence type="predicted"/>
<dbReference type="AlphaFoldDB" id="A0A8J2BQU5"/>
<feature type="region of interest" description="Disordered" evidence="1">
    <location>
        <begin position="15"/>
        <end position="42"/>
    </location>
</feature>
<evidence type="ECO:0000313" key="2">
    <source>
        <dbReference type="EMBL" id="CAF0700224.1"/>
    </source>
</evidence>
<sequence length="42" mass="4475">MATAFPVKGKVPWREGRAERMGGSGAQMLQVGDEVGRGWSSP</sequence>
<reference evidence="2" key="1">
    <citation type="submission" date="2021-02" db="EMBL/GenBank/DDBJ databases">
        <authorList>
            <person name="Cremers G."/>
            <person name="Picone N."/>
        </authorList>
    </citation>
    <scope>NUCLEOTIDE SEQUENCE</scope>
    <source>
        <strain evidence="2">PQ17</strain>
    </source>
</reference>
<gene>
    <name evidence="2" type="ORF">MPNT_340009</name>
</gene>
<dbReference type="EMBL" id="CAJNOB010000028">
    <property type="protein sequence ID" value="CAF0700224.1"/>
    <property type="molecule type" value="Genomic_DNA"/>
</dbReference>
<accession>A0A8J2BQU5</accession>